<dbReference type="SMART" id="SM00637">
    <property type="entry name" value="CBD_II"/>
    <property type="match status" value="1"/>
</dbReference>
<evidence type="ECO:0000259" key="14">
    <source>
        <dbReference type="PROSITE" id="PS51760"/>
    </source>
</evidence>
<dbReference type="SMR" id="A0A0A0BWX6"/>
<dbReference type="SUPFAM" id="SSF51445">
    <property type="entry name" value="(Trans)glycosidases"/>
    <property type="match status" value="1"/>
</dbReference>
<comment type="caution">
    <text evidence="15">The sequence shown here is derived from an EMBL/GenBank/DDBJ whole genome shotgun (WGS) entry which is preliminary data.</text>
</comment>
<dbReference type="PROSITE" id="PS51318">
    <property type="entry name" value="TAT"/>
    <property type="match status" value="1"/>
</dbReference>
<keyword evidence="8 10" id="KW-0624">Polysaccharide degradation</keyword>
<evidence type="ECO:0000256" key="1">
    <source>
        <dbReference type="ARBA" id="ARBA00000681"/>
    </source>
</evidence>
<reference evidence="15 16" key="1">
    <citation type="submission" date="2013-08" db="EMBL/GenBank/DDBJ databases">
        <title>Genome sequencing of Cellulomonas bogoriensis 69B4.</title>
        <authorList>
            <person name="Chen F."/>
            <person name="Li Y."/>
            <person name="Wang G."/>
        </authorList>
    </citation>
    <scope>NUCLEOTIDE SEQUENCE [LARGE SCALE GENOMIC DNA]</scope>
    <source>
        <strain evidence="15 16">69B4</strain>
    </source>
</reference>
<comment type="similarity">
    <text evidence="2 10">Belongs to the glycosyl hydrolase 10 (cellulase F) family.</text>
</comment>
<dbReference type="GO" id="GO:0030247">
    <property type="term" value="F:polysaccharide binding"/>
    <property type="evidence" value="ECO:0007669"/>
    <property type="project" value="UniProtKB-UniRule"/>
</dbReference>
<accession>A0A0A0BWX6</accession>
<evidence type="ECO:0000256" key="3">
    <source>
        <dbReference type="ARBA" id="ARBA00022651"/>
    </source>
</evidence>
<dbReference type="InterPro" id="IPR017853">
    <property type="entry name" value="GH"/>
</dbReference>
<dbReference type="InterPro" id="IPR012291">
    <property type="entry name" value="CBM2_carb-bd_dom_sf"/>
</dbReference>
<dbReference type="InterPro" id="IPR001919">
    <property type="entry name" value="CBD2"/>
</dbReference>
<dbReference type="SUPFAM" id="SSF49384">
    <property type="entry name" value="Carbohydrate-binding domain"/>
    <property type="match status" value="1"/>
</dbReference>
<evidence type="ECO:0000259" key="13">
    <source>
        <dbReference type="PROSITE" id="PS51173"/>
    </source>
</evidence>
<evidence type="ECO:0000256" key="4">
    <source>
        <dbReference type="ARBA" id="ARBA00022729"/>
    </source>
</evidence>
<dbReference type="Gene3D" id="3.20.20.80">
    <property type="entry name" value="Glycosidases"/>
    <property type="match status" value="1"/>
</dbReference>
<feature type="domain" description="GH10" evidence="14">
    <location>
        <begin position="36"/>
        <end position="349"/>
    </location>
</feature>
<keyword evidence="3 15" id="KW-0858">Xylan degradation</keyword>
<evidence type="ECO:0000256" key="9">
    <source>
        <dbReference type="PROSITE-ProRule" id="PRU10061"/>
    </source>
</evidence>
<dbReference type="InterPro" id="IPR031158">
    <property type="entry name" value="GH10_AS"/>
</dbReference>
<feature type="signal peptide" evidence="12">
    <location>
        <begin position="1"/>
        <end position="34"/>
    </location>
</feature>
<dbReference type="PRINTS" id="PR00134">
    <property type="entry name" value="GLHYDRLASE10"/>
</dbReference>
<dbReference type="AlphaFoldDB" id="A0A0A0BWX6"/>
<dbReference type="PROSITE" id="PS51173">
    <property type="entry name" value="CBM2"/>
    <property type="match status" value="1"/>
</dbReference>
<dbReference type="InterPro" id="IPR008965">
    <property type="entry name" value="CBM2/CBM3_carb-bd_dom_sf"/>
</dbReference>
<keyword evidence="4 12" id="KW-0732">Signal</keyword>
<comment type="catalytic activity">
    <reaction evidence="1 10">
        <text>Endohydrolysis of (1-&gt;4)-beta-D-xylosidic linkages in xylans.</text>
        <dbReference type="EC" id="3.2.1.8"/>
    </reaction>
</comment>
<dbReference type="Pfam" id="PF00331">
    <property type="entry name" value="Glyco_hydro_10"/>
    <property type="match status" value="1"/>
</dbReference>
<evidence type="ECO:0000256" key="7">
    <source>
        <dbReference type="ARBA" id="ARBA00023295"/>
    </source>
</evidence>
<proteinExistence type="inferred from homology"/>
<evidence type="ECO:0000256" key="5">
    <source>
        <dbReference type="ARBA" id="ARBA00022801"/>
    </source>
</evidence>
<feature type="chain" id="PRO_5001967637" description="Beta-xylanase" evidence="12">
    <location>
        <begin position="35"/>
        <end position="486"/>
    </location>
</feature>
<dbReference type="InterPro" id="IPR001000">
    <property type="entry name" value="GH10_dom"/>
</dbReference>
<keyword evidence="5 10" id="KW-0378">Hydrolase</keyword>
<dbReference type="GO" id="GO:0031176">
    <property type="term" value="F:endo-1,4-beta-xylanase activity"/>
    <property type="evidence" value="ECO:0007669"/>
    <property type="project" value="UniProtKB-EC"/>
</dbReference>
<dbReference type="Gene3D" id="2.60.40.290">
    <property type="match status" value="1"/>
</dbReference>
<dbReference type="EMBL" id="AXCZ01000084">
    <property type="protein sequence ID" value="KGM12898.1"/>
    <property type="molecule type" value="Genomic_DNA"/>
</dbReference>
<keyword evidence="7 10" id="KW-0326">Glycosidase</keyword>
<feature type="domain" description="CBM2" evidence="13">
    <location>
        <begin position="385"/>
        <end position="486"/>
    </location>
</feature>
<protein>
    <recommendedName>
        <fullName evidence="10">Beta-xylanase</fullName>
        <ecNumber evidence="10">3.2.1.8</ecNumber>
    </recommendedName>
</protein>
<dbReference type="PROSITE" id="PS51760">
    <property type="entry name" value="GH10_2"/>
    <property type="match status" value="1"/>
</dbReference>
<evidence type="ECO:0000256" key="10">
    <source>
        <dbReference type="RuleBase" id="RU361174"/>
    </source>
</evidence>
<sequence>MTMRSPATKTSSGRRHRLAVGALATALVAGTAMAMPAAANDTLKAHADAIGFDIGFALNPNHLNDSAFRQIADNEFNLVVAENAMKWESTQPNQGQYSWGQADQVADYATSQGKKLYGHTLAWHSQMPGWARNLRGTALRDAMIEHTETVAARYAGTMHSWDVVNEAFEGDGTRRQSELQREIGDEWIELAFHAARRADPNAQLCINDYSTDAINAKSTAIYDLVRDFQARGVPIDCVGFQTHLILGQVPSSMQENLQRFADLGLDVRVTELDIRMDMPATQQKLQQQADDYARVFEICLAVDRCQGVTVWGISDRHSWVPDHFSGQGAALMWDDNYNAKPAYAAVHDVLARAAGDSPTPTPTPTTPAPTPTTPAPTPTSPTPTTPPTGGACTAELAVISTWEGGFQAEVRVTAGSSAINGWSTALSLPSGSSIQNLWSGSQSGSGSNITVTNAAWNGSVGAGQTTSYGFVGSGPAPSGAVSCSAS</sequence>
<dbReference type="GO" id="GO:0045493">
    <property type="term" value="P:xylan catabolic process"/>
    <property type="evidence" value="ECO:0007669"/>
    <property type="project" value="UniProtKB-KW"/>
</dbReference>
<gene>
    <name evidence="15" type="ORF">N869_00975</name>
</gene>
<dbReference type="InterPro" id="IPR044846">
    <property type="entry name" value="GH10"/>
</dbReference>
<dbReference type="PANTHER" id="PTHR31490">
    <property type="entry name" value="GLYCOSYL HYDROLASE"/>
    <property type="match status" value="1"/>
</dbReference>
<dbReference type="Pfam" id="PF00553">
    <property type="entry name" value="CBM_2"/>
    <property type="match status" value="1"/>
</dbReference>
<keyword evidence="6 10" id="KW-0119">Carbohydrate metabolism</keyword>
<feature type="compositionally biased region" description="Pro residues" evidence="11">
    <location>
        <begin position="359"/>
        <end position="386"/>
    </location>
</feature>
<feature type="region of interest" description="Disordered" evidence="11">
    <location>
        <begin position="353"/>
        <end position="391"/>
    </location>
</feature>
<evidence type="ECO:0000256" key="2">
    <source>
        <dbReference type="ARBA" id="ARBA00007495"/>
    </source>
</evidence>
<evidence type="ECO:0000256" key="8">
    <source>
        <dbReference type="ARBA" id="ARBA00023326"/>
    </source>
</evidence>
<feature type="active site" description="Nucleophile" evidence="9">
    <location>
        <position position="271"/>
    </location>
</feature>
<evidence type="ECO:0000256" key="12">
    <source>
        <dbReference type="SAM" id="SignalP"/>
    </source>
</evidence>
<name>A0A0A0BWX6_9CELL</name>
<dbReference type="PANTHER" id="PTHR31490:SF88">
    <property type="entry name" value="BETA-XYLANASE"/>
    <property type="match status" value="1"/>
</dbReference>
<dbReference type="EC" id="3.2.1.8" evidence="10"/>
<dbReference type="SMART" id="SM00633">
    <property type="entry name" value="Glyco_10"/>
    <property type="match status" value="1"/>
</dbReference>
<evidence type="ECO:0000313" key="15">
    <source>
        <dbReference type="EMBL" id="KGM12898.1"/>
    </source>
</evidence>
<keyword evidence="16" id="KW-1185">Reference proteome</keyword>
<organism evidence="15 16">
    <name type="scientific">Cellulomonas bogoriensis 69B4 = DSM 16987</name>
    <dbReference type="NCBI Taxonomy" id="1386082"/>
    <lineage>
        <taxon>Bacteria</taxon>
        <taxon>Bacillati</taxon>
        <taxon>Actinomycetota</taxon>
        <taxon>Actinomycetes</taxon>
        <taxon>Micrococcales</taxon>
        <taxon>Cellulomonadaceae</taxon>
        <taxon>Cellulomonas</taxon>
    </lineage>
</organism>
<dbReference type="PROSITE" id="PS00591">
    <property type="entry name" value="GH10_1"/>
    <property type="match status" value="1"/>
</dbReference>
<dbReference type="Proteomes" id="UP000054314">
    <property type="component" value="Unassembled WGS sequence"/>
</dbReference>
<evidence type="ECO:0000256" key="11">
    <source>
        <dbReference type="SAM" id="MobiDB-lite"/>
    </source>
</evidence>
<dbReference type="InterPro" id="IPR006311">
    <property type="entry name" value="TAT_signal"/>
</dbReference>
<evidence type="ECO:0000313" key="16">
    <source>
        <dbReference type="Proteomes" id="UP000054314"/>
    </source>
</evidence>
<evidence type="ECO:0000256" key="6">
    <source>
        <dbReference type="ARBA" id="ARBA00023277"/>
    </source>
</evidence>